<protein>
    <submittedName>
        <fullName evidence="1">Helix-turn-helix domain-containing protein</fullName>
    </submittedName>
</protein>
<comment type="caution">
    <text evidence="1">The sequence shown here is derived from an EMBL/GenBank/DDBJ whole genome shotgun (WGS) entry which is preliminary data.</text>
</comment>
<name>A0A6B4JLF3_CLOBO</name>
<dbReference type="InterPro" id="IPR011991">
    <property type="entry name" value="ArsR-like_HTH"/>
</dbReference>
<dbReference type="Pfam" id="PF13730">
    <property type="entry name" value="HTH_36"/>
    <property type="match status" value="1"/>
</dbReference>
<organism evidence="1 2">
    <name type="scientific">Clostridium botulinum</name>
    <dbReference type="NCBI Taxonomy" id="1491"/>
    <lineage>
        <taxon>Bacteria</taxon>
        <taxon>Bacillati</taxon>
        <taxon>Bacillota</taxon>
        <taxon>Clostridia</taxon>
        <taxon>Eubacteriales</taxon>
        <taxon>Clostridiaceae</taxon>
        <taxon>Clostridium</taxon>
    </lineage>
</organism>
<reference evidence="1 2" key="1">
    <citation type="submission" date="2019-04" db="EMBL/GenBank/DDBJ databases">
        <title>Genome sequencing of Clostridium botulinum Groups I-IV and Clostridium butyricum.</title>
        <authorList>
            <person name="Brunt J."/>
            <person name="Van Vliet A.H.M."/>
            <person name="Stringer S.C."/>
            <person name="Carter A.T."/>
            <person name="Peck M.W."/>
        </authorList>
    </citation>
    <scope>NUCLEOTIDE SEQUENCE [LARGE SCALE GENOMIC DNA]</scope>
    <source>
        <strain evidence="1 2">BL81</strain>
    </source>
</reference>
<dbReference type="Gene3D" id="1.10.10.10">
    <property type="entry name" value="Winged helix-like DNA-binding domain superfamily/Winged helix DNA-binding domain"/>
    <property type="match status" value="1"/>
</dbReference>
<dbReference type="AlphaFoldDB" id="A0A6B4JLF3"/>
<accession>A0A6B4JLF3</accession>
<dbReference type="InterPro" id="IPR036388">
    <property type="entry name" value="WH-like_DNA-bd_sf"/>
</dbReference>
<dbReference type="CDD" id="cd00090">
    <property type="entry name" value="HTH_ARSR"/>
    <property type="match status" value="1"/>
</dbReference>
<proteinExistence type="predicted"/>
<dbReference type="EMBL" id="SXFB01000002">
    <property type="protein sequence ID" value="NFV25194.1"/>
    <property type="molecule type" value="Genomic_DNA"/>
</dbReference>
<dbReference type="InterPro" id="IPR036390">
    <property type="entry name" value="WH_DNA-bd_sf"/>
</dbReference>
<dbReference type="Proteomes" id="UP000486903">
    <property type="component" value="Unassembled WGS sequence"/>
</dbReference>
<evidence type="ECO:0000313" key="2">
    <source>
        <dbReference type="Proteomes" id="UP000486903"/>
    </source>
</evidence>
<evidence type="ECO:0000313" key="1">
    <source>
        <dbReference type="EMBL" id="NFV25194.1"/>
    </source>
</evidence>
<sequence length="223" mass="26440">MNESKDFIKFRQYIRTQNLKINEQYLLEYLFEYTNTSYGYAFPKFSDIMEAFNTTSKNRISSTIKKLEKKGLIKVDRTHTNNRYYVVGIENFINQSNKQKPKDSNGNKPLNNQIHFSELTPEEKELIELTSFTQNQVKKLLELSKNKLDKVMSTFRYAVKNGASNVYGYVKALLERNINIDNNFTEQKKSYYKKEIPFITSCEGRNYSDEWYKNIENKLLGWT</sequence>
<dbReference type="RefSeq" id="WP_003371378.1">
    <property type="nucleotide sequence ID" value="NZ_JACBBA010000002.1"/>
</dbReference>
<gene>
    <name evidence="1" type="ORF">FDG31_03275</name>
</gene>
<dbReference type="SUPFAM" id="SSF46785">
    <property type="entry name" value="Winged helix' DNA-binding domain"/>
    <property type="match status" value="1"/>
</dbReference>